<keyword evidence="4" id="KW-1185">Reference proteome</keyword>
<keyword evidence="2" id="KW-0808">Transferase</keyword>
<dbReference type="AlphaFoldDB" id="A0A1S1QD58"/>
<evidence type="ECO:0000256" key="2">
    <source>
        <dbReference type="ARBA" id="ARBA00022679"/>
    </source>
</evidence>
<accession>A0A1S1QD58</accession>
<name>A0A1S1QD58_9ACTN</name>
<reference evidence="4" key="1">
    <citation type="submission" date="2016-07" db="EMBL/GenBank/DDBJ databases">
        <title>Frankia sp. NRRL B-16219 Genome sequencing.</title>
        <authorList>
            <person name="Ghodhbane-Gtari F."/>
            <person name="Swanson E."/>
            <person name="Gueddou A."/>
            <person name="Louati M."/>
            <person name="Nouioui I."/>
            <person name="Hezbri K."/>
            <person name="Abebe-Akele F."/>
            <person name="Simpson S."/>
            <person name="Morris K."/>
            <person name="Thomas K."/>
            <person name="Gtari M."/>
            <person name="Tisa L.S."/>
        </authorList>
    </citation>
    <scope>NUCLEOTIDE SEQUENCE [LARGE SCALE GENOMIC DNA]</scope>
    <source>
        <strain evidence="4">NRRL B-16219</strain>
    </source>
</reference>
<comment type="caution">
    <text evidence="3">The sequence shown here is derived from an EMBL/GenBank/DDBJ whole genome shotgun (WGS) entry which is preliminary data.</text>
</comment>
<dbReference type="GO" id="GO:0032259">
    <property type="term" value="P:methylation"/>
    <property type="evidence" value="ECO:0007669"/>
    <property type="project" value="UniProtKB-KW"/>
</dbReference>
<gene>
    <name evidence="3" type="ORF">BBK14_16465</name>
</gene>
<proteinExistence type="predicted"/>
<dbReference type="InterPro" id="IPR029063">
    <property type="entry name" value="SAM-dependent_MTases_sf"/>
</dbReference>
<dbReference type="PIRSF" id="PIRSF028177">
    <property type="entry name" value="Polyketide_synth_Omtfrase_TcmP"/>
    <property type="match status" value="1"/>
</dbReference>
<dbReference type="PANTHER" id="PTHR43619">
    <property type="entry name" value="S-ADENOSYL-L-METHIONINE-DEPENDENT METHYLTRANSFERASE YKTD-RELATED"/>
    <property type="match status" value="1"/>
</dbReference>
<dbReference type="InterPro" id="IPR007213">
    <property type="entry name" value="Ppm1/Ppm2/Tcmp"/>
</dbReference>
<dbReference type="SUPFAM" id="SSF53335">
    <property type="entry name" value="S-adenosyl-L-methionine-dependent methyltransferases"/>
    <property type="match status" value="1"/>
</dbReference>
<dbReference type="GO" id="GO:0008168">
    <property type="term" value="F:methyltransferase activity"/>
    <property type="evidence" value="ECO:0007669"/>
    <property type="project" value="UniProtKB-KW"/>
</dbReference>
<evidence type="ECO:0008006" key="5">
    <source>
        <dbReference type="Google" id="ProtNLM"/>
    </source>
</evidence>
<dbReference type="InterPro" id="IPR016874">
    <property type="entry name" value="TcmP-like"/>
</dbReference>
<dbReference type="Gene3D" id="3.40.50.150">
    <property type="entry name" value="Vaccinia Virus protein VP39"/>
    <property type="match status" value="1"/>
</dbReference>
<evidence type="ECO:0000313" key="4">
    <source>
        <dbReference type="Proteomes" id="UP000179769"/>
    </source>
</evidence>
<organism evidence="3 4">
    <name type="scientific">Parafrankia soli</name>
    <dbReference type="NCBI Taxonomy" id="2599596"/>
    <lineage>
        <taxon>Bacteria</taxon>
        <taxon>Bacillati</taxon>
        <taxon>Actinomycetota</taxon>
        <taxon>Actinomycetes</taxon>
        <taxon>Frankiales</taxon>
        <taxon>Frankiaceae</taxon>
        <taxon>Parafrankia</taxon>
    </lineage>
</organism>
<evidence type="ECO:0000313" key="3">
    <source>
        <dbReference type="EMBL" id="OHV31135.1"/>
    </source>
</evidence>
<keyword evidence="1" id="KW-0489">Methyltransferase</keyword>
<dbReference type="PANTHER" id="PTHR43619:SF2">
    <property type="entry name" value="S-ADENOSYL-L-METHIONINE-DEPENDENT METHYLTRANSFERASES SUPERFAMILY PROTEIN"/>
    <property type="match status" value="1"/>
</dbReference>
<dbReference type="Pfam" id="PF04072">
    <property type="entry name" value="LCM"/>
    <property type="match status" value="1"/>
</dbReference>
<dbReference type="Proteomes" id="UP000179769">
    <property type="component" value="Unassembled WGS sequence"/>
</dbReference>
<protein>
    <recommendedName>
        <fullName evidence="5">Methyltransferase</fullName>
    </recommendedName>
</protein>
<dbReference type="EMBL" id="MAXA01000169">
    <property type="protein sequence ID" value="OHV31135.1"/>
    <property type="molecule type" value="Genomic_DNA"/>
</dbReference>
<evidence type="ECO:0000256" key="1">
    <source>
        <dbReference type="ARBA" id="ARBA00022603"/>
    </source>
</evidence>
<sequence>MLIPLYGRAEIVRRGERLVADPRAVELVEAIDYDFARFDGLPSLVGAAWRTAVFDHWVEAWLDRHPAGTVVEIGVGLNTRYERIAAGRGRWIELDLPDAMALRRRYFADDERRRSVAASVLDDDWLDLAADTRPGPWLFVAEAVLGFLDADEVHGVLDRIARRLPGSTVAFDSWGAWMRENQEEHDALSRVTARVRWFCDNPADLAGPVHGFDLVESVRLTEAPLAVLERLPADVAAGLSTLRTEPQVLSYRLNLATVGAA</sequence>